<gene>
    <name evidence="1" type="ORF">BDR25DRAFT_338747</name>
</gene>
<dbReference type="Proteomes" id="UP000799755">
    <property type="component" value="Unassembled WGS sequence"/>
</dbReference>
<comment type="caution">
    <text evidence="1">The sequence shown here is derived from an EMBL/GenBank/DDBJ whole genome shotgun (WGS) entry which is preliminary data.</text>
</comment>
<proteinExistence type="predicted"/>
<name>A0ACB6RH15_9PLEO</name>
<organism evidence="1 2">
    <name type="scientific">Lindgomyces ingoldianus</name>
    <dbReference type="NCBI Taxonomy" id="673940"/>
    <lineage>
        <taxon>Eukaryota</taxon>
        <taxon>Fungi</taxon>
        <taxon>Dikarya</taxon>
        <taxon>Ascomycota</taxon>
        <taxon>Pezizomycotina</taxon>
        <taxon>Dothideomycetes</taxon>
        <taxon>Pleosporomycetidae</taxon>
        <taxon>Pleosporales</taxon>
        <taxon>Lindgomycetaceae</taxon>
        <taxon>Lindgomyces</taxon>
    </lineage>
</organism>
<sequence length="724" mass="81678">MDITLLPALKDWRNREAETSRPRRRRLMHGVVRTAPHHVICRLNLSFHISMKVDKVNVLASAILMATEKETLLVNLIRGLSSAILNSISDLIPTLQDKTQASQLCRESQRLLIWGNDLGIRVGEVEKLLEGEDELQYSIVTLHMMIAQSLITAAEVTATIDRLLRLAPFLEQYMKTKADETVPKSNNRISELGRTEAEVYIDRILTRFPQASHEHVRTIADSRLSRMKALYSQSHQCSHSTKEFDAESKLEIAGSDHKITSQGSISDSELAKYLESIEQTILDDTEIPFPSLPKSGEKGDGEADCGICGKKIRIEQGTRKWRSHIVEDYRPYICLEKHCPYGVALFSHLLDFHDHSKVSHGTKLRWTCKLCGSKTFAARSQLQYHSETVHYIPADAAIGLCELWQEEIPTQEGETECFFCSEGYGSQPYARITHLARHMIEIALLNPVPVPEKETANWKRLIDPEMSSSLPLLPKSIPVDYTHKAELQSRPFHFLEDTFPLSNVSPRTTAAEDFKVAATPPQGGLEEQNEADIPHSPATSAGFTLEELHSDDDDCLIPFQQPTSIEEPDDQDPTRVAEEPTPISKLEHLCDISDGSDEEEQQRVYRRKKKRWSAGIFKRSYSQSVEADSDEDDFGESLESHDVGSSARRLRRRVRGPGDRSSLIFEDMGLSIANNIAEVEEPQSERIYLPKGPPSIPSDDDNFTLDQLPFWTVSEPMDLEIDSS</sequence>
<accession>A0ACB6RH15</accession>
<evidence type="ECO:0000313" key="2">
    <source>
        <dbReference type="Proteomes" id="UP000799755"/>
    </source>
</evidence>
<reference evidence="1" key="1">
    <citation type="journal article" date="2020" name="Stud. Mycol.">
        <title>101 Dothideomycetes genomes: a test case for predicting lifestyles and emergence of pathogens.</title>
        <authorList>
            <person name="Haridas S."/>
            <person name="Albert R."/>
            <person name="Binder M."/>
            <person name="Bloem J."/>
            <person name="Labutti K."/>
            <person name="Salamov A."/>
            <person name="Andreopoulos B."/>
            <person name="Baker S."/>
            <person name="Barry K."/>
            <person name="Bills G."/>
            <person name="Bluhm B."/>
            <person name="Cannon C."/>
            <person name="Castanera R."/>
            <person name="Culley D."/>
            <person name="Daum C."/>
            <person name="Ezra D."/>
            <person name="Gonzalez J."/>
            <person name="Henrissat B."/>
            <person name="Kuo A."/>
            <person name="Liang C."/>
            <person name="Lipzen A."/>
            <person name="Lutzoni F."/>
            <person name="Magnuson J."/>
            <person name="Mondo S."/>
            <person name="Nolan M."/>
            <person name="Ohm R."/>
            <person name="Pangilinan J."/>
            <person name="Park H.-J."/>
            <person name="Ramirez L."/>
            <person name="Alfaro M."/>
            <person name="Sun H."/>
            <person name="Tritt A."/>
            <person name="Yoshinaga Y."/>
            <person name="Zwiers L.-H."/>
            <person name="Turgeon B."/>
            <person name="Goodwin S."/>
            <person name="Spatafora J."/>
            <person name="Crous P."/>
            <person name="Grigoriev I."/>
        </authorList>
    </citation>
    <scope>NUCLEOTIDE SEQUENCE</scope>
    <source>
        <strain evidence="1">ATCC 200398</strain>
    </source>
</reference>
<dbReference type="EMBL" id="MU003492">
    <property type="protein sequence ID" value="KAF2478073.1"/>
    <property type="molecule type" value="Genomic_DNA"/>
</dbReference>
<protein>
    <submittedName>
        <fullName evidence="1">Uncharacterized protein</fullName>
    </submittedName>
</protein>
<keyword evidence="2" id="KW-1185">Reference proteome</keyword>
<evidence type="ECO:0000313" key="1">
    <source>
        <dbReference type="EMBL" id="KAF2478073.1"/>
    </source>
</evidence>